<gene>
    <name evidence="5" type="primary">LOC116208931</name>
    <name evidence="4" type="synonym">LOC116190301</name>
</gene>
<evidence type="ECO:0000313" key="4">
    <source>
        <dbReference type="RefSeq" id="XP_031375844.1"/>
    </source>
</evidence>
<keyword evidence="3" id="KW-1185">Reference proteome</keyword>
<dbReference type="AlphaFoldDB" id="A0A6P8DYV0"/>
<keyword evidence="2" id="KW-0472">Membrane</keyword>
<sequence>MEHYYLTSWAKAFASASVFIVLLGLACCCLSTAIRQHGDGSCSYDGGGASYDDDRRCRCSNKEEIKTTPKKTDINVIPKLAAPSSLPQRKAAGSYNPPSRSRRCSSSDRARDGDLILTQATMAAAAMSAVEYGSVGCGGGGGGCGGGSCVRGGGGCGEGGCGEGCGGGGCN</sequence>
<keyword evidence="2" id="KW-0812">Transmembrane</keyword>
<feature type="region of interest" description="Disordered" evidence="1">
    <location>
        <begin position="72"/>
        <end position="108"/>
    </location>
</feature>
<dbReference type="OrthoDB" id="1717798at2759"/>
<keyword evidence="2" id="KW-1133">Transmembrane helix</keyword>
<accession>A0A6P8DYV0</accession>
<feature type="transmembrane region" description="Helical" evidence="2">
    <location>
        <begin position="12"/>
        <end position="34"/>
    </location>
</feature>
<reference evidence="4 5" key="2">
    <citation type="submission" date="2025-04" db="UniProtKB">
        <authorList>
            <consortium name="RefSeq"/>
        </authorList>
    </citation>
    <scope>IDENTIFICATION</scope>
    <source>
        <tissue evidence="4 5">Leaf</tissue>
    </source>
</reference>
<reference evidence="3" key="1">
    <citation type="journal article" date="2020" name="Plant Biotechnol. J.">
        <title>The pomegranate (Punica granatum L.) draft genome dissects genetic divergence between soft- and hard-seeded cultivars.</title>
        <authorList>
            <person name="Luo X."/>
            <person name="Li H."/>
            <person name="Wu Z."/>
            <person name="Yao W."/>
            <person name="Zhao P."/>
            <person name="Cao D."/>
            <person name="Yu H."/>
            <person name="Li K."/>
            <person name="Poudel K."/>
            <person name="Zhao D."/>
            <person name="Zhang F."/>
            <person name="Xia X."/>
            <person name="Chen L."/>
            <person name="Wang Q."/>
            <person name="Jing D."/>
            <person name="Cao S."/>
        </authorList>
    </citation>
    <scope>NUCLEOTIDE SEQUENCE [LARGE SCALE GENOMIC DNA]</scope>
</reference>
<dbReference type="RefSeq" id="XP_031375844.1">
    <property type="nucleotide sequence ID" value="XM_031519984.1"/>
</dbReference>
<evidence type="ECO:0000256" key="1">
    <source>
        <dbReference type="SAM" id="MobiDB-lite"/>
    </source>
</evidence>
<evidence type="ECO:0000256" key="2">
    <source>
        <dbReference type="SAM" id="Phobius"/>
    </source>
</evidence>
<organism evidence="3 5">
    <name type="scientific">Punica granatum</name>
    <name type="common">Pomegranate</name>
    <dbReference type="NCBI Taxonomy" id="22663"/>
    <lineage>
        <taxon>Eukaryota</taxon>
        <taxon>Viridiplantae</taxon>
        <taxon>Streptophyta</taxon>
        <taxon>Embryophyta</taxon>
        <taxon>Tracheophyta</taxon>
        <taxon>Spermatophyta</taxon>
        <taxon>Magnoliopsida</taxon>
        <taxon>eudicotyledons</taxon>
        <taxon>Gunneridae</taxon>
        <taxon>Pentapetalae</taxon>
        <taxon>rosids</taxon>
        <taxon>malvids</taxon>
        <taxon>Myrtales</taxon>
        <taxon>Lythraceae</taxon>
        <taxon>Punica</taxon>
    </lineage>
</organism>
<name>A0A6P8DYV0_PUNGR</name>
<dbReference type="RefSeq" id="XP_031398366.1">
    <property type="nucleotide sequence ID" value="XM_031542506.1"/>
</dbReference>
<evidence type="ECO:0000313" key="5">
    <source>
        <dbReference type="RefSeq" id="XP_031398366.1"/>
    </source>
</evidence>
<dbReference type="GeneID" id="116208931"/>
<dbReference type="Proteomes" id="UP000515151">
    <property type="component" value="Chromosome 5"/>
</dbReference>
<evidence type="ECO:0000313" key="3">
    <source>
        <dbReference type="Proteomes" id="UP000515151"/>
    </source>
</evidence>
<proteinExistence type="predicted"/>
<protein>
    <submittedName>
        <fullName evidence="4 5">Chorion class high-cysteine HCB protein 13-like</fullName>
    </submittedName>
</protein>